<dbReference type="RefSeq" id="WP_182922082.1">
    <property type="nucleotide sequence ID" value="NZ_WNXD01000001.1"/>
</dbReference>
<accession>A0A923DWS5</accession>
<gene>
    <name evidence="8" type="ORF">GM921_08050</name>
</gene>
<dbReference type="AlphaFoldDB" id="A0A923DWS5"/>
<evidence type="ECO:0000256" key="4">
    <source>
        <dbReference type="ARBA" id="ARBA00023125"/>
    </source>
</evidence>
<evidence type="ECO:0000256" key="6">
    <source>
        <dbReference type="PROSITE-ProRule" id="PRU00169"/>
    </source>
</evidence>
<keyword evidence="9" id="KW-1185">Reference proteome</keyword>
<dbReference type="SUPFAM" id="SSF52172">
    <property type="entry name" value="CheY-like"/>
    <property type="match status" value="1"/>
</dbReference>
<dbReference type="InterPro" id="IPR001789">
    <property type="entry name" value="Sig_transdc_resp-reg_receiver"/>
</dbReference>
<dbReference type="SMART" id="SM00448">
    <property type="entry name" value="REC"/>
    <property type="match status" value="1"/>
</dbReference>
<evidence type="ECO:0000256" key="3">
    <source>
        <dbReference type="ARBA" id="ARBA00023015"/>
    </source>
</evidence>
<dbReference type="PANTHER" id="PTHR48111:SF1">
    <property type="entry name" value="TWO-COMPONENT RESPONSE REGULATOR ORR33"/>
    <property type="match status" value="1"/>
</dbReference>
<dbReference type="GO" id="GO:0032993">
    <property type="term" value="C:protein-DNA complex"/>
    <property type="evidence" value="ECO:0007669"/>
    <property type="project" value="TreeGrafter"/>
</dbReference>
<dbReference type="GO" id="GO:0005829">
    <property type="term" value="C:cytosol"/>
    <property type="evidence" value="ECO:0007669"/>
    <property type="project" value="TreeGrafter"/>
</dbReference>
<comment type="caution">
    <text evidence="8">The sequence shown here is derived from an EMBL/GenBank/DDBJ whole genome shotgun (WGS) entry which is preliminary data.</text>
</comment>
<dbReference type="PROSITE" id="PS50110">
    <property type="entry name" value="RESPONSE_REGULATORY"/>
    <property type="match status" value="1"/>
</dbReference>
<dbReference type="GO" id="GO:0000976">
    <property type="term" value="F:transcription cis-regulatory region binding"/>
    <property type="evidence" value="ECO:0007669"/>
    <property type="project" value="TreeGrafter"/>
</dbReference>
<name>A0A923DWS5_9SPHI</name>
<dbReference type="InterPro" id="IPR011006">
    <property type="entry name" value="CheY-like_superfamily"/>
</dbReference>
<keyword evidence="2" id="KW-0902">Two-component regulatory system</keyword>
<dbReference type="InterPro" id="IPR039420">
    <property type="entry name" value="WalR-like"/>
</dbReference>
<dbReference type="EMBL" id="WNXD01000001">
    <property type="protein sequence ID" value="MBB2145431.1"/>
    <property type="molecule type" value="Genomic_DNA"/>
</dbReference>
<proteinExistence type="predicted"/>
<evidence type="ECO:0000256" key="1">
    <source>
        <dbReference type="ARBA" id="ARBA00022553"/>
    </source>
</evidence>
<keyword evidence="3" id="KW-0805">Transcription regulation</keyword>
<evidence type="ECO:0000313" key="8">
    <source>
        <dbReference type="EMBL" id="MBB2145431.1"/>
    </source>
</evidence>
<evidence type="ECO:0000313" key="9">
    <source>
        <dbReference type="Proteomes" id="UP000601055"/>
    </source>
</evidence>
<keyword evidence="4" id="KW-0238">DNA-binding</keyword>
<reference evidence="8" key="1">
    <citation type="submission" date="2019-11" db="EMBL/GenBank/DDBJ databases">
        <title>Description of Pedobacter sp. LMG 31464T.</title>
        <authorList>
            <person name="Carlier A."/>
            <person name="Qi S."/>
            <person name="Vandamme P."/>
        </authorList>
    </citation>
    <scope>NUCLEOTIDE SEQUENCE</scope>
    <source>
        <strain evidence="8">LMG 31464</strain>
    </source>
</reference>
<organism evidence="8 9">
    <name type="scientific">Pedobacter planticolens</name>
    <dbReference type="NCBI Taxonomy" id="2679964"/>
    <lineage>
        <taxon>Bacteria</taxon>
        <taxon>Pseudomonadati</taxon>
        <taxon>Bacteroidota</taxon>
        <taxon>Sphingobacteriia</taxon>
        <taxon>Sphingobacteriales</taxon>
        <taxon>Sphingobacteriaceae</taxon>
        <taxon>Pedobacter</taxon>
    </lineage>
</organism>
<evidence type="ECO:0000259" key="7">
    <source>
        <dbReference type="PROSITE" id="PS50110"/>
    </source>
</evidence>
<dbReference type="GO" id="GO:0006355">
    <property type="term" value="P:regulation of DNA-templated transcription"/>
    <property type="evidence" value="ECO:0007669"/>
    <property type="project" value="TreeGrafter"/>
</dbReference>
<protein>
    <submittedName>
        <fullName evidence="8">Response regulator</fullName>
    </submittedName>
</protein>
<dbReference type="PANTHER" id="PTHR48111">
    <property type="entry name" value="REGULATOR OF RPOS"/>
    <property type="match status" value="1"/>
</dbReference>
<feature type="modified residue" description="4-aspartylphosphate" evidence="6">
    <location>
        <position position="51"/>
    </location>
</feature>
<keyword evidence="5" id="KW-0804">Transcription</keyword>
<evidence type="ECO:0000256" key="5">
    <source>
        <dbReference type="ARBA" id="ARBA00023163"/>
    </source>
</evidence>
<dbReference type="Gene3D" id="3.40.50.2300">
    <property type="match status" value="1"/>
</dbReference>
<keyword evidence="1 6" id="KW-0597">Phosphoprotein</keyword>
<dbReference type="GO" id="GO:0000156">
    <property type="term" value="F:phosphorelay response regulator activity"/>
    <property type="evidence" value="ECO:0007669"/>
    <property type="project" value="TreeGrafter"/>
</dbReference>
<sequence>MKILIAEDEEITLKTLELRLKRDGHEVILARDGREALSKIEEHSPDLVISDIMMPYVSGLEIIAAIKENYPDRKIPIIILSGMGQEDTVLEAFQLGADDFITKPFSPNELTVRVRRFDMMKAK</sequence>
<dbReference type="Proteomes" id="UP000601055">
    <property type="component" value="Unassembled WGS sequence"/>
</dbReference>
<evidence type="ECO:0000256" key="2">
    <source>
        <dbReference type="ARBA" id="ARBA00023012"/>
    </source>
</evidence>
<dbReference type="CDD" id="cd17574">
    <property type="entry name" value="REC_OmpR"/>
    <property type="match status" value="1"/>
</dbReference>
<feature type="domain" description="Response regulatory" evidence="7">
    <location>
        <begin position="2"/>
        <end position="118"/>
    </location>
</feature>
<dbReference type="Pfam" id="PF00072">
    <property type="entry name" value="Response_reg"/>
    <property type="match status" value="1"/>
</dbReference>